<dbReference type="AlphaFoldDB" id="A0A9X2PIC7"/>
<proteinExistence type="inferred from homology"/>
<dbReference type="SUPFAM" id="SSF52833">
    <property type="entry name" value="Thioredoxin-like"/>
    <property type="match status" value="1"/>
</dbReference>
<keyword evidence="2 7" id="KW-0560">Oxidoreductase</keyword>
<dbReference type="Gene3D" id="3.40.30.10">
    <property type="entry name" value="Glutaredoxin"/>
    <property type="match status" value="1"/>
</dbReference>
<organism evidence="7 8">
    <name type="scientific">Ancylobacter mangrovi</name>
    <dbReference type="NCBI Taxonomy" id="2972472"/>
    <lineage>
        <taxon>Bacteria</taxon>
        <taxon>Pseudomonadati</taxon>
        <taxon>Pseudomonadota</taxon>
        <taxon>Alphaproteobacteria</taxon>
        <taxon>Hyphomicrobiales</taxon>
        <taxon>Xanthobacteraceae</taxon>
        <taxon>Ancylobacter</taxon>
    </lineage>
</organism>
<accession>A0A9X2PIC7</accession>
<dbReference type="Pfam" id="PF00578">
    <property type="entry name" value="AhpC-TSA"/>
    <property type="match status" value="1"/>
</dbReference>
<evidence type="ECO:0000313" key="7">
    <source>
        <dbReference type="EMBL" id="MCS0495812.1"/>
    </source>
</evidence>
<keyword evidence="7" id="KW-0575">Peroxidase</keyword>
<dbReference type="GO" id="GO:0045454">
    <property type="term" value="P:cell redox homeostasis"/>
    <property type="evidence" value="ECO:0007669"/>
    <property type="project" value="TreeGrafter"/>
</dbReference>
<dbReference type="PANTHER" id="PTHR10681">
    <property type="entry name" value="THIOREDOXIN PEROXIDASE"/>
    <property type="match status" value="1"/>
</dbReference>
<dbReference type="PROSITE" id="PS51352">
    <property type="entry name" value="THIOREDOXIN_2"/>
    <property type="match status" value="1"/>
</dbReference>
<evidence type="ECO:0000256" key="2">
    <source>
        <dbReference type="ARBA" id="ARBA00023002"/>
    </source>
</evidence>
<gene>
    <name evidence="7" type="ORF">NVS89_11930</name>
</gene>
<comment type="caution">
    <text evidence="7">The sequence shown here is derived from an EMBL/GenBank/DDBJ whole genome shotgun (WGS) entry which is preliminary data.</text>
</comment>
<dbReference type="GO" id="GO:0008379">
    <property type="term" value="F:thioredoxin peroxidase activity"/>
    <property type="evidence" value="ECO:0007669"/>
    <property type="project" value="TreeGrafter"/>
</dbReference>
<dbReference type="InterPro" id="IPR013766">
    <property type="entry name" value="Thioredoxin_domain"/>
</dbReference>
<keyword evidence="8" id="KW-1185">Reference proteome</keyword>
<evidence type="ECO:0000256" key="5">
    <source>
        <dbReference type="PIRSR" id="PIRSR000239-1"/>
    </source>
</evidence>
<evidence type="ECO:0000259" key="6">
    <source>
        <dbReference type="PROSITE" id="PS51352"/>
    </source>
</evidence>
<comment type="similarity">
    <text evidence="1">Belongs to the peroxiredoxin family. AhpC/Prx1 subfamily.</text>
</comment>
<dbReference type="PANTHER" id="PTHR10681:SF128">
    <property type="entry name" value="THIOREDOXIN-DEPENDENT PEROXIDE REDUCTASE, MITOCHONDRIAL"/>
    <property type="match status" value="1"/>
</dbReference>
<protein>
    <recommendedName>
        <fullName evidence="3">Thioredoxin peroxidase</fullName>
    </recommendedName>
</protein>
<dbReference type="InterPro" id="IPR050217">
    <property type="entry name" value="Peroxiredoxin"/>
</dbReference>
<dbReference type="GO" id="GO:0042744">
    <property type="term" value="P:hydrogen peroxide catabolic process"/>
    <property type="evidence" value="ECO:0007669"/>
    <property type="project" value="TreeGrafter"/>
</dbReference>
<dbReference type="Proteomes" id="UP001151088">
    <property type="component" value="Unassembled WGS sequence"/>
</dbReference>
<evidence type="ECO:0000313" key="8">
    <source>
        <dbReference type="Proteomes" id="UP001151088"/>
    </source>
</evidence>
<evidence type="ECO:0000256" key="3">
    <source>
        <dbReference type="ARBA" id="ARBA00032824"/>
    </source>
</evidence>
<dbReference type="GO" id="GO:0006979">
    <property type="term" value="P:response to oxidative stress"/>
    <property type="evidence" value="ECO:0007669"/>
    <property type="project" value="TreeGrafter"/>
</dbReference>
<sequence length="217" mass="23815">MTGEHTSAIGTLAAPPRPLRIGDRAPLFSARSTHGPVELSAYRGRWLVFFSHPADFTPVCTSEFIALARLAPRFEQLGCALIGLSVDSLYSHLAWLRAIHASFGVEVPFPVIEDPSLEIARAYGMLDEEARDSSTVRASYFIDPDGIVRAISWYPMTVGRSADEMLRLAAALKRVERGDAVTPEGWEPGDAVLLPLPGEQALFDGGDDWFCRRIEES</sequence>
<reference evidence="7" key="1">
    <citation type="submission" date="2022-08" db="EMBL/GenBank/DDBJ databases">
        <authorList>
            <person name="Li F."/>
        </authorList>
    </citation>
    <scope>NUCLEOTIDE SEQUENCE</scope>
    <source>
        <strain evidence="7">MQZ15Z-1</strain>
    </source>
</reference>
<dbReference type="InterPro" id="IPR024706">
    <property type="entry name" value="Peroxiredoxin_AhpC-typ"/>
</dbReference>
<feature type="domain" description="Thioredoxin" evidence="6">
    <location>
        <begin position="19"/>
        <end position="174"/>
    </location>
</feature>
<dbReference type="GO" id="GO:0033554">
    <property type="term" value="P:cellular response to stress"/>
    <property type="evidence" value="ECO:0007669"/>
    <property type="project" value="TreeGrafter"/>
</dbReference>
<evidence type="ECO:0000256" key="1">
    <source>
        <dbReference type="ARBA" id="ARBA00009796"/>
    </source>
</evidence>
<dbReference type="EMBL" id="JANTHZ010000004">
    <property type="protein sequence ID" value="MCS0495812.1"/>
    <property type="molecule type" value="Genomic_DNA"/>
</dbReference>
<name>A0A9X2PIC7_9HYPH</name>
<dbReference type="RefSeq" id="WP_258732970.1">
    <property type="nucleotide sequence ID" value="NZ_JANTHZ010000004.1"/>
</dbReference>
<dbReference type="InterPro" id="IPR036249">
    <property type="entry name" value="Thioredoxin-like_sf"/>
</dbReference>
<dbReference type="NCBIfam" id="NF009668">
    <property type="entry name" value="PRK13189.1"/>
    <property type="match status" value="1"/>
</dbReference>
<dbReference type="PIRSF" id="PIRSF000239">
    <property type="entry name" value="AHPC"/>
    <property type="match status" value="1"/>
</dbReference>
<dbReference type="GO" id="GO:0005829">
    <property type="term" value="C:cytosol"/>
    <property type="evidence" value="ECO:0007669"/>
    <property type="project" value="TreeGrafter"/>
</dbReference>
<comment type="function">
    <text evidence="4">Thiol-specific peroxidase that catalyzes the reduction of hydrogen peroxide and organic hydroperoxides to water and alcohols, respectively. Plays a role in cell protection against oxidative stress by detoxifying peroxides.</text>
</comment>
<feature type="active site" description="Cysteine sulfenic acid (-SOH) intermediate; for peroxidase activity" evidence="5">
    <location>
        <position position="60"/>
    </location>
</feature>
<dbReference type="InterPro" id="IPR000866">
    <property type="entry name" value="AhpC/TSA"/>
</dbReference>
<evidence type="ECO:0000256" key="4">
    <source>
        <dbReference type="ARBA" id="ARBA00037420"/>
    </source>
</evidence>